<feature type="signal peptide" evidence="1">
    <location>
        <begin position="1"/>
        <end position="21"/>
    </location>
</feature>
<dbReference type="InParanoid" id="S8FL64"/>
<dbReference type="AlphaFoldDB" id="S8FL64"/>
<evidence type="ECO:0000313" key="2">
    <source>
        <dbReference type="EMBL" id="EPT02106.1"/>
    </source>
</evidence>
<dbReference type="OrthoDB" id="10405356at2759"/>
<sequence>MFFISMLAVVVVCAHLWVGLAAPVPDLGMHAGQIASFGKEGWPWSLNGDETNHFGVRVPDAIERPAGRDSREINYTDIQFGVAGDAAIELQPPQTGVA</sequence>
<evidence type="ECO:0000256" key="1">
    <source>
        <dbReference type="SAM" id="SignalP"/>
    </source>
</evidence>
<reference evidence="2 3" key="1">
    <citation type="journal article" date="2012" name="Science">
        <title>The Paleozoic origin of enzymatic lignin decomposition reconstructed from 31 fungal genomes.</title>
        <authorList>
            <person name="Floudas D."/>
            <person name="Binder M."/>
            <person name="Riley R."/>
            <person name="Barry K."/>
            <person name="Blanchette R.A."/>
            <person name="Henrissat B."/>
            <person name="Martinez A.T."/>
            <person name="Otillar R."/>
            <person name="Spatafora J.W."/>
            <person name="Yadav J.S."/>
            <person name="Aerts A."/>
            <person name="Benoit I."/>
            <person name="Boyd A."/>
            <person name="Carlson A."/>
            <person name="Copeland A."/>
            <person name="Coutinho P.M."/>
            <person name="de Vries R.P."/>
            <person name="Ferreira P."/>
            <person name="Findley K."/>
            <person name="Foster B."/>
            <person name="Gaskell J."/>
            <person name="Glotzer D."/>
            <person name="Gorecki P."/>
            <person name="Heitman J."/>
            <person name="Hesse C."/>
            <person name="Hori C."/>
            <person name="Igarashi K."/>
            <person name="Jurgens J.A."/>
            <person name="Kallen N."/>
            <person name="Kersten P."/>
            <person name="Kohler A."/>
            <person name="Kuees U."/>
            <person name="Kumar T.K.A."/>
            <person name="Kuo A."/>
            <person name="LaButti K."/>
            <person name="Larrondo L.F."/>
            <person name="Lindquist E."/>
            <person name="Ling A."/>
            <person name="Lombard V."/>
            <person name="Lucas S."/>
            <person name="Lundell T."/>
            <person name="Martin R."/>
            <person name="McLaughlin D.J."/>
            <person name="Morgenstern I."/>
            <person name="Morin E."/>
            <person name="Murat C."/>
            <person name="Nagy L.G."/>
            <person name="Nolan M."/>
            <person name="Ohm R.A."/>
            <person name="Patyshakuliyeva A."/>
            <person name="Rokas A."/>
            <person name="Ruiz-Duenas F.J."/>
            <person name="Sabat G."/>
            <person name="Salamov A."/>
            <person name="Samejima M."/>
            <person name="Schmutz J."/>
            <person name="Slot J.C."/>
            <person name="St John F."/>
            <person name="Stenlid J."/>
            <person name="Sun H."/>
            <person name="Sun S."/>
            <person name="Syed K."/>
            <person name="Tsang A."/>
            <person name="Wiebenga A."/>
            <person name="Young D."/>
            <person name="Pisabarro A."/>
            <person name="Eastwood D.C."/>
            <person name="Martin F."/>
            <person name="Cullen D."/>
            <person name="Grigoriev I.V."/>
            <person name="Hibbett D.S."/>
        </authorList>
    </citation>
    <scope>NUCLEOTIDE SEQUENCE</scope>
    <source>
        <strain evidence="3">FP-58527</strain>
    </source>
</reference>
<feature type="chain" id="PRO_5004563764" evidence="1">
    <location>
        <begin position="22"/>
        <end position="98"/>
    </location>
</feature>
<protein>
    <submittedName>
        <fullName evidence="2">Uncharacterized protein</fullName>
    </submittedName>
</protein>
<organism evidence="2 3">
    <name type="scientific">Fomitopsis schrenkii</name>
    <name type="common">Brown rot fungus</name>
    <dbReference type="NCBI Taxonomy" id="2126942"/>
    <lineage>
        <taxon>Eukaryota</taxon>
        <taxon>Fungi</taxon>
        <taxon>Dikarya</taxon>
        <taxon>Basidiomycota</taxon>
        <taxon>Agaricomycotina</taxon>
        <taxon>Agaricomycetes</taxon>
        <taxon>Polyporales</taxon>
        <taxon>Fomitopsis</taxon>
    </lineage>
</organism>
<dbReference type="EMBL" id="KE504137">
    <property type="protein sequence ID" value="EPT02106.1"/>
    <property type="molecule type" value="Genomic_DNA"/>
</dbReference>
<keyword evidence="1" id="KW-0732">Signal</keyword>
<dbReference type="Proteomes" id="UP000015241">
    <property type="component" value="Unassembled WGS sequence"/>
</dbReference>
<name>S8FL64_FOMSC</name>
<evidence type="ECO:0000313" key="3">
    <source>
        <dbReference type="Proteomes" id="UP000015241"/>
    </source>
</evidence>
<dbReference type="HOGENOM" id="CLU_2333627_0_0_1"/>
<proteinExistence type="predicted"/>
<gene>
    <name evidence="2" type="ORF">FOMPIDRAFT_1048118</name>
</gene>
<accession>S8FL64</accession>
<keyword evidence="3" id="KW-1185">Reference proteome</keyword>